<protein>
    <submittedName>
        <fullName evidence="1">Uncharacterized protein</fullName>
    </submittedName>
</protein>
<organism evidence="1 2">
    <name type="scientific">Sphingomonas koreensis</name>
    <dbReference type="NCBI Taxonomy" id="93064"/>
    <lineage>
        <taxon>Bacteria</taxon>
        <taxon>Pseudomonadati</taxon>
        <taxon>Pseudomonadota</taxon>
        <taxon>Alphaproteobacteria</taxon>
        <taxon>Sphingomonadales</taxon>
        <taxon>Sphingomonadaceae</taxon>
        <taxon>Sphingomonas</taxon>
    </lineage>
</organism>
<accession>A0A430G5U7</accession>
<dbReference type="EMBL" id="QQYZ01000005">
    <property type="protein sequence ID" value="RSY87573.1"/>
    <property type="molecule type" value="Genomic_DNA"/>
</dbReference>
<dbReference type="AlphaFoldDB" id="A0A430G5U7"/>
<proteinExistence type="predicted"/>
<gene>
    <name evidence="1" type="ORF">DAH66_08100</name>
</gene>
<reference evidence="1 2" key="1">
    <citation type="submission" date="2018-07" db="EMBL/GenBank/DDBJ databases">
        <title>Genomic and Epidemiologic Investigation of an Indolent Hospital Outbreak.</title>
        <authorList>
            <person name="Johnson R.C."/>
            <person name="Deming C."/>
            <person name="Conlan S."/>
            <person name="Zellmer C.J."/>
            <person name="Michelin A.V."/>
            <person name="Lee-Lin S."/>
            <person name="Thomas P.J."/>
            <person name="Park M."/>
            <person name="Weingarten R.A."/>
            <person name="Less J."/>
            <person name="Dekker J.P."/>
            <person name="Frank K.M."/>
            <person name="Musser K.A."/>
            <person name="Mcquiston J.R."/>
            <person name="Henderson D.K."/>
            <person name="Lau A.F."/>
            <person name="Palmore T.N."/>
            <person name="Segre J.A."/>
        </authorList>
    </citation>
    <scope>NUCLEOTIDE SEQUENCE [LARGE SCALE GENOMIC DNA]</scope>
    <source>
        <strain evidence="1 2">SK-CDC1_0717</strain>
    </source>
</reference>
<evidence type="ECO:0000313" key="2">
    <source>
        <dbReference type="Proteomes" id="UP000287746"/>
    </source>
</evidence>
<name>A0A430G5U7_9SPHN</name>
<evidence type="ECO:0000313" key="1">
    <source>
        <dbReference type="EMBL" id="RSY87573.1"/>
    </source>
</evidence>
<dbReference type="Proteomes" id="UP000287746">
    <property type="component" value="Unassembled WGS sequence"/>
</dbReference>
<comment type="caution">
    <text evidence="1">The sequence shown here is derived from an EMBL/GenBank/DDBJ whole genome shotgun (WGS) entry which is preliminary data.</text>
</comment>
<sequence length="184" mass="19463">MLQPGADSTADRTATRTFSRCLAQARPRWAREVLAQPYLSKGQTDLLETINSGHDNCSGSKATKIVLRHSSIVAGLAEALINEDLARVGLKRVSVELNRLPSRNASEDFALCVVARRSQAAKDLVTSTPGSDAERIAGQQLALGVKPCTNPGETGVVDLQSLRALAAAAIYRGVRRAADPSAAS</sequence>